<feature type="region of interest" description="Disordered" evidence="1">
    <location>
        <begin position="106"/>
        <end position="155"/>
    </location>
</feature>
<evidence type="ECO:0000256" key="1">
    <source>
        <dbReference type="SAM" id="MobiDB-lite"/>
    </source>
</evidence>
<evidence type="ECO:0000313" key="3">
    <source>
        <dbReference type="Proteomes" id="UP001174997"/>
    </source>
</evidence>
<feature type="region of interest" description="Disordered" evidence="1">
    <location>
        <begin position="227"/>
        <end position="252"/>
    </location>
</feature>
<organism evidence="2 3">
    <name type="scientific">Cercophora samala</name>
    <dbReference type="NCBI Taxonomy" id="330535"/>
    <lineage>
        <taxon>Eukaryota</taxon>
        <taxon>Fungi</taxon>
        <taxon>Dikarya</taxon>
        <taxon>Ascomycota</taxon>
        <taxon>Pezizomycotina</taxon>
        <taxon>Sordariomycetes</taxon>
        <taxon>Sordariomycetidae</taxon>
        <taxon>Sordariales</taxon>
        <taxon>Lasiosphaeriaceae</taxon>
        <taxon>Cercophora</taxon>
    </lineage>
</organism>
<dbReference type="Proteomes" id="UP001174997">
    <property type="component" value="Unassembled WGS sequence"/>
</dbReference>
<feature type="compositionally biased region" description="Low complexity" evidence="1">
    <location>
        <begin position="60"/>
        <end position="69"/>
    </location>
</feature>
<accession>A0AA39ZGM8</accession>
<dbReference type="EMBL" id="JAULSY010000028">
    <property type="protein sequence ID" value="KAK0670705.1"/>
    <property type="molecule type" value="Genomic_DNA"/>
</dbReference>
<proteinExistence type="predicted"/>
<gene>
    <name evidence="2" type="ORF">QBC41DRAFT_317150</name>
</gene>
<feature type="compositionally biased region" description="Basic and acidic residues" evidence="1">
    <location>
        <begin position="118"/>
        <end position="127"/>
    </location>
</feature>
<feature type="region of interest" description="Disordered" evidence="1">
    <location>
        <begin position="1"/>
        <end position="35"/>
    </location>
</feature>
<sequence>MAKGNNMPSIAQETTNTSPSSVSCKKRRRDDDRDNSQQFTLYASLFANSTAAATNHAVYSSHHSSNNNNTIYPDNHQHHHHHHGGSSNLSPLATTARKMIPLSKRQRMTSVDTVDIEIDPKRQHDVAPHTNTKSPTHQREGEPSPAKPRPNLGSRAATTITTTTSLLTPCHICSRKPTKKSDLDSFADCQGCGQRTCYVCIRECLGWSPTRTPSLQTEPSITMIDVDSEEQQQQPPHPPVPESDPEDNGWAKGGGGHRMMVCSRCCVERGADGDVVCLGCLPFVEG</sequence>
<evidence type="ECO:0000313" key="2">
    <source>
        <dbReference type="EMBL" id="KAK0670705.1"/>
    </source>
</evidence>
<feature type="compositionally biased region" description="Polar residues" evidence="1">
    <location>
        <begin position="1"/>
        <end position="23"/>
    </location>
</feature>
<keyword evidence="3" id="KW-1185">Reference proteome</keyword>
<dbReference type="PROSITE" id="PS51257">
    <property type="entry name" value="PROKAR_LIPOPROTEIN"/>
    <property type="match status" value="1"/>
</dbReference>
<comment type="caution">
    <text evidence="2">The sequence shown here is derived from an EMBL/GenBank/DDBJ whole genome shotgun (WGS) entry which is preliminary data.</text>
</comment>
<name>A0AA39ZGM8_9PEZI</name>
<dbReference type="AlphaFoldDB" id="A0AA39ZGM8"/>
<protein>
    <submittedName>
        <fullName evidence="2">Uncharacterized protein</fullName>
    </submittedName>
</protein>
<feature type="region of interest" description="Disordered" evidence="1">
    <location>
        <begin position="57"/>
        <end position="91"/>
    </location>
</feature>
<reference evidence="2" key="1">
    <citation type="submission" date="2023-06" db="EMBL/GenBank/DDBJ databases">
        <title>Genome-scale phylogeny and comparative genomics of the fungal order Sordariales.</title>
        <authorList>
            <consortium name="Lawrence Berkeley National Laboratory"/>
            <person name="Hensen N."/>
            <person name="Bonometti L."/>
            <person name="Westerberg I."/>
            <person name="Brannstrom I.O."/>
            <person name="Guillou S."/>
            <person name="Cros-Aarteil S."/>
            <person name="Calhoun S."/>
            <person name="Haridas S."/>
            <person name="Kuo A."/>
            <person name="Mondo S."/>
            <person name="Pangilinan J."/>
            <person name="Riley R."/>
            <person name="Labutti K."/>
            <person name="Andreopoulos B."/>
            <person name="Lipzen A."/>
            <person name="Chen C."/>
            <person name="Yanf M."/>
            <person name="Daum C."/>
            <person name="Ng V."/>
            <person name="Clum A."/>
            <person name="Steindorff A."/>
            <person name="Ohm R."/>
            <person name="Martin F."/>
            <person name="Silar P."/>
            <person name="Natvig D."/>
            <person name="Lalanne C."/>
            <person name="Gautier V."/>
            <person name="Ament-Velasquez S.L."/>
            <person name="Kruys A."/>
            <person name="Hutchinson M.I."/>
            <person name="Powell A.J."/>
            <person name="Barry K."/>
            <person name="Miller A.N."/>
            <person name="Grigoriev I.V."/>
            <person name="Debuchy R."/>
            <person name="Gladieux P."/>
            <person name="Thoren M.H."/>
            <person name="Johannesson H."/>
        </authorList>
    </citation>
    <scope>NUCLEOTIDE SEQUENCE</scope>
    <source>
        <strain evidence="2">CBS 307.81</strain>
    </source>
</reference>